<accession>A0A0N9HYT8</accession>
<evidence type="ECO:0000256" key="2">
    <source>
        <dbReference type="ARBA" id="ARBA00022617"/>
    </source>
</evidence>
<dbReference type="PRINTS" id="PR00385">
    <property type="entry name" value="P450"/>
</dbReference>
<protein>
    <submittedName>
        <fullName evidence="8">Cytochrome</fullName>
    </submittedName>
</protein>
<evidence type="ECO:0000256" key="4">
    <source>
        <dbReference type="ARBA" id="ARBA00023002"/>
    </source>
</evidence>
<keyword evidence="6 7" id="KW-0503">Monooxygenase</keyword>
<dbReference type="CDD" id="cd11031">
    <property type="entry name" value="Cyp158A-like"/>
    <property type="match status" value="1"/>
</dbReference>
<evidence type="ECO:0000313" key="9">
    <source>
        <dbReference type="Proteomes" id="UP000063699"/>
    </source>
</evidence>
<dbReference type="SUPFAM" id="SSF48264">
    <property type="entry name" value="Cytochrome P450"/>
    <property type="match status" value="1"/>
</dbReference>
<dbReference type="RefSeq" id="WP_054289461.1">
    <property type="nucleotide sequence ID" value="NZ_CP012752.1"/>
</dbReference>
<name>A0A0N9HYT8_9PSEU</name>
<dbReference type="GO" id="GO:0016705">
    <property type="term" value="F:oxidoreductase activity, acting on paired donors, with incorporation or reduction of molecular oxygen"/>
    <property type="evidence" value="ECO:0007669"/>
    <property type="project" value="InterPro"/>
</dbReference>
<dbReference type="AlphaFoldDB" id="A0A0N9HYT8"/>
<dbReference type="PROSITE" id="PS00086">
    <property type="entry name" value="CYTOCHROME_P450"/>
    <property type="match status" value="1"/>
</dbReference>
<dbReference type="Gene3D" id="1.10.630.10">
    <property type="entry name" value="Cytochrome P450"/>
    <property type="match status" value="1"/>
</dbReference>
<dbReference type="InterPro" id="IPR001128">
    <property type="entry name" value="Cyt_P450"/>
</dbReference>
<dbReference type="GO" id="GO:0004497">
    <property type="term" value="F:monooxygenase activity"/>
    <property type="evidence" value="ECO:0007669"/>
    <property type="project" value="UniProtKB-KW"/>
</dbReference>
<dbReference type="PRINTS" id="PR00359">
    <property type="entry name" value="BP450"/>
</dbReference>
<evidence type="ECO:0000256" key="6">
    <source>
        <dbReference type="ARBA" id="ARBA00023033"/>
    </source>
</evidence>
<keyword evidence="5 7" id="KW-0408">Iron</keyword>
<evidence type="ECO:0000256" key="7">
    <source>
        <dbReference type="RuleBase" id="RU000461"/>
    </source>
</evidence>
<sequence length="409" mass="45047">MTTTEHSIDFPFGGTGTDDYVALDIASEQAGLGDDEPLVRIRLPYGGEAWLARRYEDVRVVLGDLRFSRAEAFGKDVPRTSAQIRGDRGILDMDPPDHTRLRKLAAKAFTAKRVETLRPRVQQIVDALLDGMIAKGTPADLMACLSWPLPITVICEMLGVPYEDRTKFRAWTDVALAITAYTTEQIEHAQQALNDYMAGLLDQRRTEPKDDLLTAMMQARDNDDRLAPEEIVRLAAGLLVAGHETTANQIGNFVYSLLAHPAELAKLRADPGMVNPAVEELLRHTPLGASAGFVRIAKEDVELGGVTVRAGEGVFADVTAANRDKRLFDDPDELRLGRPVNPHLTFGHGVHHCIGAQLARLELQVALGTLVRRFPGLSLAVDARDVPWKHGRLVRGLQELPVTWAEVRE</sequence>
<proteinExistence type="inferred from homology"/>
<evidence type="ECO:0000256" key="5">
    <source>
        <dbReference type="ARBA" id="ARBA00023004"/>
    </source>
</evidence>
<dbReference type="PANTHER" id="PTHR46696:SF1">
    <property type="entry name" value="CYTOCHROME P450 YJIB-RELATED"/>
    <property type="match status" value="1"/>
</dbReference>
<dbReference type="KEGG" id="kphy:AOZ06_11720"/>
<keyword evidence="3 7" id="KW-0479">Metal-binding</keyword>
<keyword evidence="4 7" id="KW-0560">Oxidoreductase</keyword>
<dbReference type="OrthoDB" id="3218463at2"/>
<dbReference type="InterPro" id="IPR002397">
    <property type="entry name" value="Cyt_P450_B"/>
</dbReference>
<keyword evidence="9" id="KW-1185">Reference proteome</keyword>
<dbReference type="FunFam" id="1.10.630.10:FF:000018">
    <property type="entry name" value="Cytochrome P450 monooxygenase"/>
    <property type="match status" value="1"/>
</dbReference>
<keyword evidence="2 7" id="KW-0349">Heme</keyword>
<dbReference type="InterPro" id="IPR036396">
    <property type="entry name" value="Cyt_P450_sf"/>
</dbReference>
<evidence type="ECO:0000256" key="1">
    <source>
        <dbReference type="ARBA" id="ARBA00010617"/>
    </source>
</evidence>
<dbReference type="GO" id="GO:0005506">
    <property type="term" value="F:iron ion binding"/>
    <property type="evidence" value="ECO:0007669"/>
    <property type="project" value="InterPro"/>
</dbReference>
<dbReference type="Proteomes" id="UP000063699">
    <property type="component" value="Chromosome"/>
</dbReference>
<comment type="similarity">
    <text evidence="1 7">Belongs to the cytochrome P450 family.</text>
</comment>
<gene>
    <name evidence="8" type="ORF">AOZ06_11720</name>
</gene>
<dbReference type="EMBL" id="CP012752">
    <property type="protein sequence ID" value="ALG07493.1"/>
    <property type="molecule type" value="Genomic_DNA"/>
</dbReference>
<evidence type="ECO:0000313" key="8">
    <source>
        <dbReference type="EMBL" id="ALG07493.1"/>
    </source>
</evidence>
<dbReference type="GO" id="GO:0020037">
    <property type="term" value="F:heme binding"/>
    <property type="evidence" value="ECO:0007669"/>
    <property type="project" value="InterPro"/>
</dbReference>
<organism evidence="8 9">
    <name type="scientific">Kibdelosporangium phytohabitans</name>
    <dbReference type="NCBI Taxonomy" id="860235"/>
    <lineage>
        <taxon>Bacteria</taxon>
        <taxon>Bacillati</taxon>
        <taxon>Actinomycetota</taxon>
        <taxon>Actinomycetes</taxon>
        <taxon>Pseudonocardiales</taxon>
        <taxon>Pseudonocardiaceae</taxon>
        <taxon>Kibdelosporangium</taxon>
    </lineage>
</organism>
<reference evidence="8 9" key="1">
    <citation type="submission" date="2015-07" db="EMBL/GenBank/DDBJ databases">
        <title>Genome sequencing of Kibdelosporangium phytohabitans.</title>
        <authorList>
            <person name="Qin S."/>
            <person name="Xing K."/>
        </authorList>
    </citation>
    <scope>NUCLEOTIDE SEQUENCE [LARGE SCALE GENOMIC DNA]</scope>
    <source>
        <strain evidence="8 9">KLBMP1111</strain>
    </source>
</reference>
<dbReference type="Pfam" id="PF00067">
    <property type="entry name" value="p450"/>
    <property type="match status" value="1"/>
</dbReference>
<dbReference type="InterPro" id="IPR017972">
    <property type="entry name" value="Cyt_P450_CS"/>
</dbReference>
<evidence type="ECO:0000256" key="3">
    <source>
        <dbReference type="ARBA" id="ARBA00022723"/>
    </source>
</evidence>
<dbReference type="PANTHER" id="PTHR46696">
    <property type="entry name" value="P450, PUTATIVE (EUROFUNG)-RELATED"/>
    <property type="match status" value="1"/>
</dbReference>
<dbReference type="STRING" id="860235.AOZ06_11720"/>